<dbReference type="PROSITE" id="PS51257">
    <property type="entry name" value="PROKAR_LIPOPROTEIN"/>
    <property type="match status" value="1"/>
</dbReference>
<organism evidence="2 3">
    <name type="scientific">Natronobacillus azotifigens</name>
    <dbReference type="NCBI Taxonomy" id="472978"/>
    <lineage>
        <taxon>Bacteria</taxon>
        <taxon>Bacillati</taxon>
        <taxon>Bacillota</taxon>
        <taxon>Bacilli</taxon>
        <taxon>Bacillales</taxon>
        <taxon>Bacillaceae</taxon>
        <taxon>Natronobacillus</taxon>
    </lineage>
</organism>
<feature type="region of interest" description="Disordered" evidence="1">
    <location>
        <begin position="232"/>
        <end position="260"/>
    </location>
</feature>
<dbReference type="RefSeq" id="WP_268778844.1">
    <property type="nucleotide sequence ID" value="NZ_JAPRAT010000003.1"/>
</dbReference>
<feature type="compositionally biased region" description="Low complexity" evidence="1">
    <location>
        <begin position="235"/>
        <end position="260"/>
    </location>
</feature>
<keyword evidence="2" id="KW-0449">Lipoprotein</keyword>
<dbReference type="EMBL" id="JAPRAT010000003">
    <property type="protein sequence ID" value="MCZ0702075.1"/>
    <property type="molecule type" value="Genomic_DNA"/>
</dbReference>
<evidence type="ECO:0000313" key="2">
    <source>
        <dbReference type="EMBL" id="MCZ0702075.1"/>
    </source>
</evidence>
<dbReference type="Proteomes" id="UP001084197">
    <property type="component" value="Unassembled WGS sequence"/>
</dbReference>
<proteinExistence type="predicted"/>
<dbReference type="InterPro" id="IPR019076">
    <property type="entry name" value="Spore_lipoprot_YhcN/YlaJ-like"/>
</dbReference>
<gene>
    <name evidence="2" type="ORF">OWO01_02480</name>
</gene>
<dbReference type="AlphaFoldDB" id="A0A9J6R9U2"/>
<sequence length="260" mass="28527">MDWKKCSVILLTAGSLTACGMQNDNVGQGNLNDNVQPMRNRTTQEQGTPNGYGDAGWNQGYGNQMTYDGTYPRGTQTTDPDMGRYNHNDRDGNTGLSPGGMNQTRDGGMNQTRGGNQANTNYDLEDEIASKISSEVDNIDRAYVLTTGSNAYVAVELNAGRDAGGNSDQVSDEIEREVTRVVKDESDRIDNVYVSSNPDFVNLSTNYANDVDRGQPVEGFFEQIGEMIQRVFPGTNNTNNRTNRNTNTYDGTNNRTTPNN</sequence>
<evidence type="ECO:0000256" key="1">
    <source>
        <dbReference type="SAM" id="MobiDB-lite"/>
    </source>
</evidence>
<protein>
    <submittedName>
        <fullName evidence="2">YhcN/YlaJ family sporulation lipoprotein</fullName>
    </submittedName>
</protein>
<dbReference type="Pfam" id="PF09580">
    <property type="entry name" value="Spore_YhcN_YlaJ"/>
    <property type="match status" value="1"/>
</dbReference>
<dbReference type="InterPro" id="IPR014247">
    <property type="entry name" value="Spore_lipoprot_YhcN/YlaJ"/>
</dbReference>
<keyword evidence="3" id="KW-1185">Reference proteome</keyword>
<dbReference type="NCBIfam" id="TIGR02898">
    <property type="entry name" value="spore_YhcN_YlaJ"/>
    <property type="match status" value="1"/>
</dbReference>
<name>A0A9J6R9U2_9BACI</name>
<reference evidence="2" key="1">
    <citation type="submission" date="2022-11" db="EMBL/GenBank/DDBJ databases">
        <title>WGS of Natronobacillus azotifigens 24KS-1, an anaerobic diazotrophic haloalkaliphile from soda-rich habitats.</title>
        <authorList>
            <person name="Sorokin D.Y."/>
            <person name="Merkel A.Y."/>
        </authorList>
    </citation>
    <scope>NUCLEOTIDE SEQUENCE</scope>
    <source>
        <strain evidence="2">24KS-1</strain>
    </source>
</reference>
<accession>A0A9J6R9U2</accession>
<comment type="caution">
    <text evidence="2">The sequence shown here is derived from an EMBL/GenBank/DDBJ whole genome shotgun (WGS) entry which is preliminary data.</text>
</comment>
<evidence type="ECO:0000313" key="3">
    <source>
        <dbReference type="Proteomes" id="UP001084197"/>
    </source>
</evidence>
<dbReference type="GO" id="GO:0030435">
    <property type="term" value="P:sporulation resulting in formation of a cellular spore"/>
    <property type="evidence" value="ECO:0007669"/>
    <property type="project" value="InterPro"/>
</dbReference>